<dbReference type="InterPro" id="IPR036737">
    <property type="entry name" value="OmpA-like_sf"/>
</dbReference>
<dbReference type="CDD" id="cd07185">
    <property type="entry name" value="OmpA_C-like"/>
    <property type="match status" value="1"/>
</dbReference>
<dbReference type="Gene3D" id="1.25.40.10">
    <property type="entry name" value="Tetratricopeptide repeat domain"/>
    <property type="match status" value="1"/>
</dbReference>
<dbReference type="PROSITE" id="PS51257">
    <property type="entry name" value="PROKAR_LIPOPROTEIN"/>
    <property type="match status" value="1"/>
</dbReference>
<sequence>MKSTFFSLLVLLLAVSACSTEKKAQKAFLLGKYQNAIELYKKTGNSPKANFFIAESYRLSNRYKEAEQFYARAGGRGIDKDTVKFYYAQSLKANAKYDEAKKQYEELIASTSNDLLKDRARSEMNGLDYLAKLSETKSYYKVKNLESINTPASEYSPVYLNSELYFTSSRGDGKIYEAEGKPFTDLYKVTTKGANVDINTVTKLPEGINDNIRNEGCVTFSPDGKVMVFAKGNSEKKKGGGADVDLYISRFRNNVWSEPVPININTQFKNESDPDAKNFSWDSSPAFSPDGRTLYFASNRKGGYGGTDLYSAQMDSRGRFTRVRNLGPEINTPGNELFPYVAEDAKLYFASDAHPGYGGLDMFVVKRANGKTQIENLGQPMNSSDDDFGIFLFKPDRGFFASNRNGGRGDDDIYTFINEDPNLKVVNYYLQGIAYTEDKNQNRQILPNTKVSLLDGKGDIMQDYTTGNDGKFLFRVYENEDYSLVGETDGYLIKRQGYTMKGKSVDPNSLKDLITTITLDTVIVLDKIELNRIFVMENIYYNYNKSDIRPDAAKELDKLVQLLVDNPEIKIELGSHTDSVDTDDYNQRLSQRRAESAVGYIVQHGISPDRLVAKGYGESKPIARNTNPDGTDNPVGRQKNRRTEFKILEVTARVKPIEDEEVDEEDKYFRDN</sequence>
<keyword evidence="9" id="KW-1185">Reference proteome</keyword>
<keyword evidence="2 4" id="KW-0472">Membrane</keyword>
<dbReference type="Proteomes" id="UP001597112">
    <property type="component" value="Unassembled WGS sequence"/>
</dbReference>
<evidence type="ECO:0000313" key="9">
    <source>
        <dbReference type="Proteomes" id="UP001597112"/>
    </source>
</evidence>
<evidence type="ECO:0000256" key="6">
    <source>
        <dbReference type="SAM" id="SignalP"/>
    </source>
</evidence>
<dbReference type="Pfam" id="PF00691">
    <property type="entry name" value="OmpA"/>
    <property type="match status" value="1"/>
</dbReference>
<evidence type="ECO:0000256" key="4">
    <source>
        <dbReference type="PROSITE-ProRule" id="PRU00473"/>
    </source>
</evidence>
<dbReference type="PANTHER" id="PTHR30329:SF21">
    <property type="entry name" value="LIPOPROTEIN YIAD-RELATED"/>
    <property type="match status" value="1"/>
</dbReference>
<proteinExistence type="predicted"/>
<dbReference type="RefSeq" id="WP_377583442.1">
    <property type="nucleotide sequence ID" value="NZ_JBHTKA010000008.1"/>
</dbReference>
<dbReference type="PRINTS" id="PR01021">
    <property type="entry name" value="OMPADOMAIN"/>
</dbReference>
<evidence type="ECO:0000256" key="2">
    <source>
        <dbReference type="ARBA" id="ARBA00023136"/>
    </source>
</evidence>
<evidence type="ECO:0000256" key="1">
    <source>
        <dbReference type="ARBA" id="ARBA00004442"/>
    </source>
</evidence>
<feature type="region of interest" description="Disordered" evidence="5">
    <location>
        <begin position="619"/>
        <end position="639"/>
    </location>
</feature>
<evidence type="ECO:0000256" key="3">
    <source>
        <dbReference type="ARBA" id="ARBA00023237"/>
    </source>
</evidence>
<dbReference type="InterPro" id="IPR006665">
    <property type="entry name" value="OmpA-like"/>
</dbReference>
<dbReference type="InterPro" id="IPR011042">
    <property type="entry name" value="6-blade_b-propeller_TolB-like"/>
</dbReference>
<keyword evidence="3" id="KW-0998">Cell outer membrane</keyword>
<gene>
    <name evidence="8" type="ORF">ACFQ21_23890</name>
</gene>
<feature type="domain" description="OmpA-like" evidence="7">
    <location>
        <begin position="528"/>
        <end position="651"/>
    </location>
</feature>
<dbReference type="InterPro" id="IPR006664">
    <property type="entry name" value="OMP_bac"/>
</dbReference>
<reference evidence="9" key="1">
    <citation type="journal article" date="2019" name="Int. J. Syst. Evol. Microbiol.">
        <title>The Global Catalogue of Microorganisms (GCM) 10K type strain sequencing project: providing services to taxonomists for standard genome sequencing and annotation.</title>
        <authorList>
            <consortium name="The Broad Institute Genomics Platform"/>
            <consortium name="The Broad Institute Genome Sequencing Center for Infectious Disease"/>
            <person name="Wu L."/>
            <person name="Ma J."/>
        </authorList>
    </citation>
    <scope>NUCLEOTIDE SEQUENCE [LARGE SCALE GENOMIC DNA]</scope>
    <source>
        <strain evidence="9">CCUG 58938</strain>
    </source>
</reference>
<name>A0ABW3K872_9BACT</name>
<feature type="signal peptide" evidence="6">
    <location>
        <begin position="1"/>
        <end position="19"/>
    </location>
</feature>
<dbReference type="SUPFAM" id="SSF48452">
    <property type="entry name" value="TPR-like"/>
    <property type="match status" value="1"/>
</dbReference>
<evidence type="ECO:0000313" key="8">
    <source>
        <dbReference type="EMBL" id="MFD1002389.1"/>
    </source>
</evidence>
<dbReference type="SUPFAM" id="SSF103088">
    <property type="entry name" value="OmpA-like"/>
    <property type="match status" value="1"/>
</dbReference>
<accession>A0ABW3K872</accession>
<dbReference type="Gene3D" id="2.120.10.30">
    <property type="entry name" value="TolB, C-terminal domain"/>
    <property type="match status" value="1"/>
</dbReference>
<dbReference type="SUPFAM" id="SSF49478">
    <property type="entry name" value="Cna protein B-type domain"/>
    <property type="match status" value="1"/>
</dbReference>
<comment type="subcellular location">
    <subcellularLocation>
        <location evidence="1">Cell outer membrane</location>
    </subcellularLocation>
</comment>
<organism evidence="8 9">
    <name type="scientific">Ohtaekwangia kribbensis</name>
    <dbReference type="NCBI Taxonomy" id="688913"/>
    <lineage>
        <taxon>Bacteria</taxon>
        <taxon>Pseudomonadati</taxon>
        <taxon>Bacteroidota</taxon>
        <taxon>Cytophagia</taxon>
        <taxon>Cytophagales</taxon>
        <taxon>Fulvivirgaceae</taxon>
        <taxon>Ohtaekwangia</taxon>
    </lineage>
</organism>
<evidence type="ECO:0000259" key="7">
    <source>
        <dbReference type="PROSITE" id="PS51123"/>
    </source>
</evidence>
<dbReference type="EMBL" id="JBHTKA010000008">
    <property type="protein sequence ID" value="MFD1002389.1"/>
    <property type="molecule type" value="Genomic_DNA"/>
</dbReference>
<evidence type="ECO:0000256" key="5">
    <source>
        <dbReference type="SAM" id="MobiDB-lite"/>
    </source>
</evidence>
<dbReference type="InterPro" id="IPR050330">
    <property type="entry name" value="Bact_OuterMem_StrucFunc"/>
</dbReference>
<dbReference type="Gene3D" id="3.30.1330.60">
    <property type="entry name" value="OmpA-like domain"/>
    <property type="match status" value="1"/>
</dbReference>
<dbReference type="InterPro" id="IPR011659">
    <property type="entry name" value="WD40"/>
</dbReference>
<dbReference type="PROSITE" id="PS51123">
    <property type="entry name" value="OMPA_2"/>
    <property type="match status" value="1"/>
</dbReference>
<dbReference type="PANTHER" id="PTHR30329">
    <property type="entry name" value="STATOR ELEMENT OF FLAGELLAR MOTOR COMPLEX"/>
    <property type="match status" value="1"/>
</dbReference>
<protein>
    <submittedName>
        <fullName evidence="8">OmpA family protein</fullName>
    </submittedName>
</protein>
<comment type="caution">
    <text evidence="8">The sequence shown here is derived from an EMBL/GenBank/DDBJ whole genome shotgun (WGS) entry which is preliminary data.</text>
</comment>
<dbReference type="SUPFAM" id="SSF82171">
    <property type="entry name" value="DPP6 N-terminal domain-like"/>
    <property type="match status" value="1"/>
</dbReference>
<dbReference type="Pfam" id="PF07676">
    <property type="entry name" value="PD40"/>
    <property type="match status" value="3"/>
</dbReference>
<dbReference type="InterPro" id="IPR011990">
    <property type="entry name" value="TPR-like_helical_dom_sf"/>
</dbReference>
<feature type="chain" id="PRO_5047422738" evidence="6">
    <location>
        <begin position="20"/>
        <end position="672"/>
    </location>
</feature>
<keyword evidence="6" id="KW-0732">Signal</keyword>